<evidence type="ECO:0000313" key="3">
    <source>
        <dbReference type="Proteomes" id="UP000502260"/>
    </source>
</evidence>
<evidence type="ECO:0000259" key="1">
    <source>
        <dbReference type="Pfam" id="PF14397"/>
    </source>
</evidence>
<dbReference type="RefSeq" id="WP_173062551.1">
    <property type="nucleotide sequence ID" value="NZ_AP022853.1"/>
</dbReference>
<dbReference type="EMBL" id="AP022853">
    <property type="protein sequence ID" value="BCB26572.1"/>
    <property type="molecule type" value="Genomic_DNA"/>
</dbReference>
<sequence>MQNEKGSRLSRIAQSLDEYREWASLAQQQTGKSFLTQLREIRALKHTGGQCGISDYYWYKLYDDDYLMGRGAQDFLGWRLQQKFSLALNPRIAVLPAWDKSVFMVIAGSAGLPVAPIRACFHRAERISETLGLHLKSKEAAGDFLRDPSVFPLFGKPAYSQQGFGSAYLAGYDPATDSLNLLDGGSMPVDSFLKRLDATVDHRFHKPECGFLFQDSFKLAPEIHALTNWSAICGVRVICLNGADGVKPIRAIWKIAVPPNHVDNFSLGKYGNMLADVDLATGEVSRMIGGFWPKTEVLPKHPISGRSVEGFRLPGWSKILEACHHGGAVFPLMKIQHWDFALTDQGPLILELNDMGGTEIAQVHGHGLLTEETREFLKCHANLQAHPWVNAL</sequence>
<protein>
    <recommendedName>
        <fullName evidence="1">Alpha-L-glutamate ligase-related protein ATP-grasp domain-containing protein</fullName>
    </recommendedName>
</protein>
<dbReference type="Pfam" id="PF14397">
    <property type="entry name" value="ATPgrasp_ST"/>
    <property type="match status" value="1"/>
</dbReference>
<reference evidence="3" key="1">
    <citation type="submission" date="2020-03" db="EMBL/GenBank/DDBJ databases">
        <title>Complete genome sequence of sulfur-oxidizing bacterium skT11.</title>
        <authorList>
            <person name="Kanda M."/>
            <person name="Kojima H."/>
            <person name="Fukui M."/>
        </authorList>
    </citation>
    <scope>NUCLEOTIDE SEQUENCE [LARGE SCALE GENOMIC DNA]</scope>
    <source>
        <strain evidence="3">skT11</strain>
    </source>
</reference>
<dbReference type="AlphaFoldDB" id="A0A6F8VC78"/>
<evidence type="ECO:0000313" key="2">
    <source>
        <dbReference type="EMBL" id="BCB26572.1"/>
    </source>
</evidence>
<gene>
    <name evidence="2" type="ORF">SKTS_14580</name>
</gene>
<dbReference type="KEGG" id="slac:SKTS_14580"/>
<organism evidence="2 3">
    <name type="scientific">Sulfurimicrobium lacus</name>
    <dbReference type="NCBI Taxonomy" id="2715678"/>
    <lineage>
        <taxon>Bacteria</taxon>
        <taxon>Pseudomonadati</taxon>
        <taxon>Pseudomonadota</taxon>
        <taxon>Betaproteobacteria</taxon>
        <taxon>Nitrosomonadales</taxon>
        <taxon>Sulfuricellaceae</taxon>
        <taxon>Sulfurimicrobium</taxon>
    </lineage>
</organism>
<feature type="domain" description="Alpha-L-glutamate ligase-related protein ATP-grasp" evidence="1">
    <location>
        <begin position="211"/>
        <end position="371"/>
    </location>
</feature>
<dbReference type="InterPro" id="IPR039523">
    <property type="entry name" value="RimK-rel_E_lig_ATP-grasp"/>
</dbReference>
<dbReference type="Proteomes" id="UP000502260">
    <property type="component" value="Chromosome"/>
</dbReference>
<accession>A0A6F8VC78</accession>
<name>A0A6F8VC78_9PROT</name>
<keyword evidence="3" id="KW-1185">Reference proteome</keyword>
<proteinExistence type="predicted"/>